<evidence type="ECO:0000313" key="1">
    <source>
        <dbReference type="EMBL" id="KAK3374460.1"/>
    </source>
</evidence>
<reference evidence="1" key="2">
    <citation type="submission" date="2023-06" db="EMBL/GenBank/DDBJ databases">
        <authorList>
            <consortium name="Lawrence Berkeley National Laboratory"/>
            <person name="Haridas S."/>
            <person name="Hensen N."/>
            <person name="Bonometti L."/>
            <person name="Westerberg I."/>
            <person name="Brannstrom I.O."/>
            <person name="Guillou S."/>
            <person name="Cros-Aarteil S."/>
            <person name="Calhoun S."/>
            <person name="Kuo A."/>
            <person name="Mondo S."/>
            <person name="Pangilinan J."/>
            <person name="Riley R."/>
            <person name="Labutti K."/>
            <person name="Andreopoulos B."/>
            <person name="Lipzen A."/>
            <person name="Chen C."/>
            <person name="Yanf M."/>
            <person name="Daum C."/>
            <person name="Ng V."/>
            <person name="Clum A."/>
            <person name="Steindorff A."/>
            <person name="Ohm R."/>
            <person name="Martin F."/>
            <person name="Silar P."/>
            <person name="Natvig D."/>
            <person name="Lalanne C."/>
            <person name="Gautier V."/>
            <person name="Ament-Velasquez S.L."/>
            <person name="Kruys A."/>
            <person name="Hutchinson M.I."/>
            <person name="Powell A.J."/>
            <person name="Barry K."/>
            <person name="Miller A.N."/>
            <person name="Grigoriev I.V."/>
            <person name="Debuchy R."/>
            <person name="Gladieux P."/>
            <person name="Thoren M.H."/>
            <person name="Johannesson H."/>
        </authorList>
    </citation>
    <scope>NUCLEOTIDE SEQUENCE</scope>
    <source>
        <strain evidence="1">CBS 958.72</strain>
    </source>
</reference>
<keyword evidence="2" id="KW-1185">Reference proteome</keyword>
<dbReference type="Proteomes" id="UP001287356">
    <property type="component" value="Unassembled WGS sequence"/>
</dbReference>
<evidence type="ECO:0000313" key="2">
    <source>
        <dbReference type="Proteomes" id="UP001287356"/>
    </source>
</evidence>
<protein>
    <submittedName>
        <fullName evidence="1">Uncharacterized protein</fullName>
    </submittedName>
</protein>
<proteinExistence type="predicted"/>
<comment type="caution">
    <text evidence="1">The sequence shown here is derived from an EMBL/GenBank/DDBJ whole genome shotgun (WGS) entry which is preliminary data.</text>
</comment>
<name>A0AAE0N8T1_9PEZI</name>
<dbReference type="AlphaFoldDB" id="A0AAE0N8T1"/>
<organism evidence="1 2">
    <name type="scientific">Lasiosphaeria ovina</name>
    <dbReference type="NCBI Taxonomy" id="92902"/>
    <lineage>
        <taxon>Eukaryota</taxon>
        <taxon>Fungi</taxon>
        <taxon>Dikarya</taxon>
        <taxon>Ascomycota</taxon>
        <taxon>Pezizomycotina</taxon>
        <taxon>Sordariomycetes</taxon>
        <taxon>Sordariomycetidae</taxon>
        <taxon>Sordariales</taxon>
        <taxon>Lasiosphaeriaceae</taxon>
        <taxon>Lasiosphaeria</taxon>
    </lineage>
</organism>
<reference evidence="1" key="1">
    <citation type="journal article" date="2023" name="Mol. Phylogenet. Evol.">
        <title>Genome-scale phylogeny and comparative genomics of the fungal order Sordariales.</title>
        <authorList>
            <person name="Hensen N."/>
            <person name="Bonometti L."/>
            <person name="Westerberg I."/>
            <person name="Brannstrom I.O."/>
            <person name="Guillou S."/>
            <person name="Cros-Aarteil S."/>
            <person name="Calhoun S."/>
            <person name="Haridas S."/>
            <person name="Kuo A."/>
            <person name="Mondo S."/>
            <person name="Pangilinan J."/>
            <person name="Riley R."/>
            <person name="LaButti K."/>
            <person name="Andreopoulos B."/>
            <person name="Lipzen A."/>
            <person name="Chen C."/>
            <person name="Yan M."/>
            <person name="Daum C."/>
            <person name="Ng V."/>
            <person name="Clum A."/>
            <person name="Steindorff A."/>
            <person name="Ohm R.A."/>
            <person name="Martin F."/>
            <person name="Silar P."/>
            <person name="Natvig D.O."/>
            <person name="Lalanne C."/>
            <person name="Gautier V."/>
            <person name="Ament-Velasquez S.L."/>
            <person name="Kruys A."/>
            <person name="Hutchinson M.I."/>
            <person name="Powell A.J."/>
            <person name="Barry K."/>
            <person name="Miller A.N."/>
            <person name="Grigoriev I.V."/>
            <person name="Debuchy R."/>
            <person name="Gladieux P."/>
            <person name="Hiltunen Thoren M."/>
            <person name="Johannesson H."/>
        </authorList>
    </citation>
    <scope>NUCLEOTIDE SEQUENCE</scope>
    <source>
        <strain evidence="1">CBS 958.72</strain>
    </source>
</reference>
<dbReference type="EMBL" id="JAULSN010000004">
    <property type="protein sequence ID" value="KAK3374460.1"/>
    <property type="molecule type" value="Genomic_DNA"/>
</dbReference>
<accession>A0AAE0N8T1</accession>
<sequence>MISISGNSSYMTLSELRLFFVTRIGDDYVCENFNADDYLSCCAQDRADIDDFIRETEDVCPKTLETILSKLSAPQTQWRNIMQGIAVQAARVFSAQKRVRPTYSSSTSEERLVQFLYREDPEWDECEVDEYLQGLNEDRESKRCPGWYLAVGSDSKDRSFFKKYIGQTKRTILVRTSEHRNCAAVLKRFLADGNELEDYLDSGRTQLFYFVWALKPTRTFKFIRLGQAHGDLGFGELEQSLWLNIVEHFFSLTFQTLQRGTLREYLGENALESVDFGLNVSLPILQSHWHLNRVIRLNFTCTIPEVVRFAKERMRLRVKSAQAKNKELNCAPSRENMRILNKKQSSSNWDTIAEVICNLSNQVPRSQPSTGDVDIVHLPDATFGMRVSTQQLTTFRWSLFPPSGDKQHNFPFFLVLVGALNSLETCTYFPKAWLTRFPIPEP</sequence>
<gene>
    <name evidence="1" type="ORF">B0T24DRAFT_594549</name>
</gene>